<organism evidence="1 2">
    <name type="scientific">Sphingobacterium kyonggiense</name>
    <dbReference type="NCBI Taxonomy" id="714075"/>
    <lineage>
        <taxon>Bacteria</taxon>
        <taxon>Pseudomonadati</taxon>
        <taxon>Bacteroidota</taxon>
        <taxon>Sphingobacteriia</taxon>
        <taxon>Sphingobacteriales</taxon>
        <taxon>Sphingobacteriaceae</taxon>
        <taxon>Sphingobacterium</taxon>
    </lineage>
</organism>
<dbReference type="RefSeq" id="WP_344674494.1">
    <property type="nucleotide sequence ID" value="NZ_BAAAZI010000007.1"/>
</dbReference>
<comment type="caution">
    <text evidence="1">The sequence shown here is derived from an EMBL/GenBank/DDBJ whole genome shotgun (WGS) entry which is preliminary data.</text>
</comment>
<dbReference type="Proteomes" id="UP001500101">
    <property type="component" value="Unassembled WGS sequence"/>
</dbReference>
<protein>
    <submittedName>
        <fullName evidence="1">Uncharacterized protein</fullName>
    </submittedName>
</protein>
<proteinExistence type="predicted"/>
<evidence type="ECO:0000313" key="2">
    <source>
        <dbReference type="Proteomes" id="UP001500101"/>
    </source>
</evidence>
<reference evidence="2" key="1">
    <citation type="journal article" date="2019" name="Int. J. Syst. Evol. Microbiol.">
        <title>The Global Catalogue of Microorganisms (GCM) 10K type strain sequencing project: providing services to taxonomists for standard genome sequencing and annotation.</title>
        <authorList>
            <consortium name="The Broad Institute Genomics Platform"/>
            <consortium name="The Broad Institute Genome Sequencing Center for Infectious Disease"/>
            <person name="Wu L."/>
            <person name="Ma J."/>
        </authorList>
    </citation>
    <scope>NUCLEOTIDE SEQUENCE [LARGE SCALE GENOMIC DNA]</scope>
    <source>
        <strain evidence="2">JCM 16704</strain>
    </source>
</reference>
<accession>A0ABP7YSQ2</accession>
<sequence>MKQSLLILILVINCLLSPIYVSAQEKIVAEVFDVDQMLFNGKVKRYFTYSEFKKVFGEADSVNLLIDVQPCNYIFENEDGSKDAGDSYLYKNGSTFERSKEKVAVDEFRFSKDNYLLYKGKKLDGKTSLEDLKKLFPNAVKLMYDLKVYKEGVLQVIQLREDENNVSDGHIKIFMKDGYLYSMHWWFPC</sequence>
<evidence type="ECO:0000313" key="1">
    <source>
        <dbReference type="EMBL" id="GAA4140361.1"/>
    </source>
</evidence>
<keyword evidence="2" id="KW-1185">Reference proteome</keyword>
<gene>
    <name evidence="1" type="ORF">GCM10022216_19350</name>
</gene>
<name>A0ABP7YSQ2_9SPHI</name>
<dbReference type="EMBL" id="BAAAZI010000007">
    <property type="protein sequence ID" value="GAA4140361.1"/>
    <property type="molecule type" value="Genomic_DNA"/>
</dbReference>